<evidence type="ECO:0000256" key="1">
    <source>
        <dbReference type="ARBA" id="ARBA00022729"/>
    </source>
</evidence>
<gene>
    <name evidence="6" type="ORF">BECKDK2373B_GA0170837_102056</name>
</gene>
<evidence type="ECO:0000259" key="5">
    <source>
        <dbReference type="Pfam" id="PF13435"/>
    </source>
</evidence>
<accession>A0A450S909</accession>
<evidence type="ECO:0000256" key="4">
    <source>
        <dbReference type="SAM" id="Phobius"/>
    </source>
</evidence>
<dbReference type="PANTHER" id="PTHR35038">
    <property type="entry name" value="DISSIMILATORY SULFITE REDUCTASE SIRA"/>
    <property type="match status" value="1"/>
</dbReference>
<dbReference type="InterPro" id="IPR011990">
    <property type="entry name" value="TPR-like_helical_dom_sf"/>
</dbReference>
<feature type="transmembrane region" description="Helical" evidence="4">
    <location>
        <begin position="169"/>
        <end position="187"/>
    </location>
</feature>
<dbReference type="AlphaFoldDB" id="A0A450S909"/>
<keyword evidence="4" id="KW-0812">Transmembrane</keyword>
<dbReference type="GO" id="GO:0016491">
    <property type="term" value="F:oxidoreductase activity"/>
    <property type="evidence" value="ECO:0007669"/>
    <property type="project" value="TreeGrafter"/>
</dbReference>
<feature type="repeat" description="TPR" evidence="2">
    <location>
        <begin position="758"/>
        <end position="791"/>
    </location>
</feature>
<dbReference type="SUPFAM" id="SSF48452">
    <property type="entry name" value="TPR-like"/>
    <property type="match status" value="1"/>
</dbReference>
<reference evidence="6" key="1">
    <citation type="submission" date="2019-02" db="EMBL/GenBank/DDBJ databases">
        <authorList>
            <person name="Gruber-Vodicka R. H."/>
            <person name="Seah K. B. B."/>
        </authorList>
    </citation>
    <scope>NUCLEOTIDE SEQUENCE</scope>
    <source>
        <strain evidence="6">BECK_DK47</strain>
    </source>
</reference>
<keyword evidence="4" id="KW-1133">Transmembrane helix</keyword>
<name>A0A450S909_9GAMM</name>
<feature type="region of interest" description="Disordered" evidence="3">
    <location>
        <begin position="208"/>
        <end position="234"/>
    </location>
</feature>
<dbReference type="InterPro" id="IPR019734">
    <property type="entry name" value="TPR_rpt"/>
</dbReference>
<dbReference type="PANTHER" id="PTHR35038:SF5">
    <property type="entry name" value="CYTOCHROME C-TYPE PROTEIN NRFB"/>
    <property type="match status" value="1"/>
</dbReference>
<proteinExistence type="predicted"/>
<evidence type="ECO:0000256" key="3">
    <source>
        <dbReference type="SAM" id="MobiDB-lite"/>
    </source>
</evidence>
<keyword evidence="1" id="KW-0732">Signal</keyword>
<dbReference type="Gene3D" id="1.25.40.10">
    <property type="entry name" value="Tetratricopeptide repeat domain"/>
    <property type="match status" value="1"/>
</dbReference>
<keyword evidence="4" id="KW-0472">Membrane</keyword>
<dbReference type="InterPro" id="IPR051829">
    <property type="entry name" value="Multiheme_Cytochr_ET"/>
</dbReference>
<feature type="transmembrane region" description="Helical" evidence="4">
    <location>
        <begin position="107"/>
        <end position="127"/>
    </location>
</feature>
<dbReference type="InterPro" id="IPR023155">
    <property type="entry name" value="Cyt_c-552/4"/>
</dbReference>
<keyword evidence="2" id="KW-0802">TPR repeat</keyword>
<evidence type="ECO:0000256" key="2">
    <source>
        <dbReference type="PROSITE-ProRule" id="PRU00339"/>
    </source>
</evidence>
<sequence>MQPQPSTNVRGTTPHYPHRVLTPDLTRLLFVVFGLFAVLGIDSVWLAGITALTWATGLVFQDYFYQLVFLAHVVLGIIGIVPVVLFGARHGKIAWRRPNRQAARAGVALFATAMVLLASGIALTRLGGFELRDPEIRQGLYWLHALSPLVVVWLFVLHRLAGGGIRWRLGLLWLGTVLVSVLLMEVVRMEMAPIPTFFRDGPLVTDPEPPAFDAGNGPPASGAEDGHGQFFPSLAKTGDGKPIPARALMRDDYCQDCHADVHQQWRQSAHRWSSFGNPAYRFSARETREVSQKTVGDGRFTRFCAGCHDPVPLFSGALDDPDFDDTGHPTANAGITCTVCHAITRIDSPRGNGDYTISAPQHYPFTDSGNPLLQWINHQLIKAKPAFHKVTFLKPLHKEPNFCGTCHKVHIPEAVNGYKWLRGQNHQDSYHLSGVSGHGAMSFYYPDKAVHRCARCHMPPVASDDFGAAFLDGSERLQVHDHQFPAANTALPALVGLPDRVTDAHRAFLKDALRVDIFGIKAGGSITGKLTAPLRPEIPALAPGENYLLEVVIRTLRVGHLFTQGTADSNQIWLEVTAKAGDNIIARRGAREEDGRVDPWTHFLNAYLLDRHGNRIDRRNAQDIFTPLYNHQIPPGAADVAHLSLKVPEDVPGPVTVTVKLQYRKFDTTYLKHFQGERFSGNRLPITTIAEDSVTFPIAGMAQAGAETGPAPDRGLPTWERWNDYGIGLLRKGSKGSTKGELRQAEQAFLQVERLGRADGPLNLGRVYLKEGRLPEAGAALRRAAHFDPPAYPWVIEWLTGLVNKQNGYLDEAIANFTRIIDTDFPDARRREFNFSQDYRVRNELGQTLFERAKQERGPARREARAAFLRRARDQFLYTLTLDPENVTAHYNLALILAQLGQREQAGRHRERHGKHKMDDNAAERAVAIHRSGHPAADHAAESVVIHQLDVVY</sequence>
<feature type="transmembrane region" description="Helical" evidence="4">
    <location>
        <begin position="139"/>
        <end position="157"/>
    </location>
</feature>
<protein>
    <submittedName>
        <fullName evidence="6">Tetratricopeptide repeat-containing protein</fullName>
    </submittedName>
</protein>
<evidence type="ECO:0000313" key="6">
    <source>
        <dbReference type="EMBL" id="VFJ48453.1"/>
    </source>
</evidence>
<feature type="domain" description="Cytochrome c-552/4" evidence="5">
    <location>
        <begin position="254"/>
        <end position="341"/>
    </location>
</feature>
<organism evidence="6">
    <name type="scientific">Candidatus Kentrum sp. DK</name>
    <dbReference type="NCBI Taxonomy" id="2126562"/>
    <lineage>
        <taxon>Bacteria</taxon>
        <taxon>Pseudomonadati</taxon>
        <taxon>Pseudomonadota</taxon>
        <taxon>Gammaproteobacteria</taxon>
        <taxon>Candidatus Kentrum</taxon>
    </lineage>
</organism>
<feature type="transmembrane region" description="Helical" evidence="4">
    <location>
        <begin position="28"/>
        <end position="51"/>
    </location>
</feature>
<dbReference type="SUPFAM" id="SSF48695">
    <property type="entry name" value="Multiheme cytochromes"/>
    <property type="match status" value="1"/>
</dbReference>
<dbReference type="PROSITE" id="PS50005">
    <property type="entry name" value="TPR"/>
    <property type="match status" value="1"/>
</dbReference>
<dbReference type="Gene3D" id="1.10.1130.10">
    <property type="entry name" value="Flavocytochrome C3, Chain A"/>
    <property type="match status" value="1"/>
</dbReference>
<dbReference type="EMBL" id="CAADEX010000020">
    <property type="protein sequence ID" value="VFJ48453.1"/>
    <property type="molecule type" value="Genomic_DNA"/>
</dbReference>
<dbReference type="InterPro" id="IPR036280">
    <property type="entry name" value="Multihaem_cyt_sf"/>
</dbReference>
<dbReference type="Pfam" id="PF13435">
    <property type="entry name" value="Cytochrome_C554"/>
    <property type="match status" value="1"/>
</dbReference>
<feature type="transmembrane region" description="Helical" evidence="4">
    <location>
        <begin position="63"/>
        <end position="86"/>
    </location>
</feature>